<dbReference type="InterPro" id="IPR018202">
    <property type="entry name" value="Ser_caboxypep_ser_AS"/>
</dbReference>
<keyword evidence="5" id="KW-1185">Reference proteome</keyword>
<keyword evidence="3" id="KW-0812">Transmembrane</keyword>
<dbReference type="Pfam" id="PF00450">
    <property type="entry name" value="Peptidase_S10"/>
    <property type="match status" value="1"/>
</dbReference>
<dbReference type="PANTHER" id="PTHR11802:SF201">
    <property type="entry name" value="CARBOXYPEPTIDASE"/>
    <property type="match status" value="1"/>
</dbReference>
<name>A0A1V9YCP7_ACHHY</name>
<feature type="transmembrane region" description="Helical" evidence="3">
    <location>
        <begin position="467"/>
        <end position="487"/>
    </location>
</feature>
<feature type="chain" id="PRO_5010599473" description="Carboxypeptidase" evidence="2">
    <location>
        <begin position="18"/>
        <end position="512"/>
    </location>
</feature>
<evidence type="ECO:0000256" key="2">
    <source>
        <dbReference type="RuleBase" id="RU361156"/>
    </source>
</evidence>
<dbReference type="InterPro" id="IPR001563">
    <property type="entry name" value="Peptidase_S10"/>
</dbReference>
<dbReference type="EC" id="3.4.16.-" evidence="2"/>
<dbReference type="AlphaFoldDB" id="A0A1V9YCP7"/>
<dbReference type="PROSITE" id="PS00131">
    <property type="entry name" value="CARBOXYPEPT_SER_SER"/>
    <property type="match status" value="1"/>
</dbReference>
<protein>
    <recommendedName>
        <fullName evidence="2">Carboxypeptidase</fullName>
        <ecNumber evidence="2">3.4.16.-</ecNumber>
    </recommendedName>
</protein>
<keyword evidence="2" id="KW-0121">Carboxypeptidase</keyword>
<comment type="caution">
    <text evidence="4">The sequence shown here is derived from an EMBL/GenBank/DDBJ whole genome shotgun (WGS) entry which is preliminary data.</text>
</comment>
<dbReference type="InterPro" id="IPR033124">
    <property type="entry name" value="Ser_caboxypep_his_AS"/>
</dbReference>
<dbReference type="Proteomes" id="UP000243579">
    <property type="component" value="Unassembled WGS sequence"/>
</dbReference>
<dbReference type="SUPFAM" id="SSF53474">
    <property type="entry name" value="alpha/beta-Hydrolases"/>
    <property type="match status" value="1"/>
</dbReference>
<keyword evidence="2" id="KW-0732">Signal</keyword>
<reference evidence="4 5" key="1">
    <citation type="journal article" date="2014" name="Genome Biol. Evol.">
        <title>The secreted proteins of Achlya hypogyna and Thraustotheca clavata identify the ancestral oomycete secretome and reveal gene acquisitions by horizontal gene transfer.</title>
        <authorList>
            <person name="Misner I."/>
            <person name="Blouin N."/>
            <person name="Leonard G."/>
            <person name="Richards T.A."/>
            <person name="Lane C.E."/>
        </authorList>
    </citation>
    <scope>NUCLEOTIDE SEQUENCE [LARGE SCALE GENOMIC DNA]</scope>
    <source>
        <strain evidence="4 5">ATCC 48635</strain>
    </source>
</reference>
<feature type="signal peptide" evidence="2">
    <location>
        <begin position="1"/>
        <end position="17"/>
    </location>
</feature>
<keyword evidence="3" id="KW-1133">Transmembrane helix</keyword>
<dbReference type="GO" id="GO:0006508">
    <property type="term" value="P:proteolysis"/>
    <property type="evidence" value="ECO:0007669"/>
    <property type="project" value="UniProtKB-KW"/>
</dbReference>
<evidence type="ECO:0000313" key="4">
    <source>
        <dbReference type="EMBL" id="OQR83472.1"/>
    </source>
</evidence>
<evidence type="ECO:0000256" key="3">
    <source>
        <dbReference type="SAM" id="Phobius"/>
    </source>
</evidence>
<evidence type="ECO:0000256" key="1">
    <source>
        <dbReference type="ARBA" id="ARBA00009431"/>
    </source>
</evidence>
<proteinExistence type="inferred from homology"/>
<gene>
    <name evidence="4" type="ORF">ACHHYP_14666</name>
</gene>
<dbReference type="InterPro" id="IPR029058">
    <property type="entry name" value="AB_hydrolase_fold"/>
</dbReference>
<dbReference type="PROSITE" id="PS00560">
    <property type="entry name" value="CARBOXYPEPT_SER_HIS"/>
    <property type="match status" value="1"/>
</dbReference>
<keyword evidence="2" id="KW-0378">Hydrolase</keyword>
<keyword evidence="3" id="KW-0472">Membrane</keyword>
<dbReference type="Gene3D" id="3.40.50.1820">
    <property type="entry name" value="alpha/beta hydrolase"/>
    <property type="match status" value="1"/>
</dbReference>
<sequence>MGLRALIVGLAAAVAAATIPAHKVSSLPGLHANVSQYAGHLRLPSVGHDMFYWLVEAQEDPASAPLVLWLNGGPGCSSLNGLFTEVGPFVVNGDLTLTANPYAWTRKANIVFVESPVGVGFSTPVLDDYDDSATTAGSHEFLVQFLAAYPEYAERDFYIFGESYAGIYIPLLVHKMLEAPVPHLRLRGFGVGNPFTDAATDGGATFDYLYAHGMIALETYRAIQAQCPPRILAMCLGGTGCTEACAMALVEGFLGANEAAMDPYDIYGDVCLLDQARLLLPAQVRPLHRGVVGPCQASFMTAYLQRADVQAAIHVQADHVVEWTKCNVEINAAYDRTSSALPVYPAILAAGLKALVYSGDTDAVVNFMGTQRWLADLKLPVVDKWHAWFGPDKQLAGYTEGYTNVTFTTVKGAGHMVPATRPLHALYMFECFVFGDAACASFSYPRDELEELTGVQLTQAAPAASSWRLTVLGVAGILVVLGALLMLRRYRQRKAASPVYVPLRASRYSAVH</sequence>
<evidence type="ECO:0000313" key="5">
    <source>
        <dbReference type="Proteomes" id="UP000243579"/>
    </source>
</evidence>
<dbReference type="GO" id="GO:0004185">
    <property type="term" value="F:serine-type carboxypeptidase activity"/>
    <property type="evidence" value="ECO:0007669"/>
    <property type="project" value="UniProtKB-UniRule"/>
</dbReference>
<accession>A0A1V9YCP7</accession>
<dbReference type="EMBL" id="JNBR01002145">
    <property type="protein sequence ID" value="OQR83472.1"/>
    <property type="molecule type" value="Genomic_DNA"/>
</dbReference>
<dbReference type="PANTHER" id="PTHR11802">
    <property type="entry name" value="SERINE PROTEASE FAMILY S10 SERINE CARBOXYPEPTIDASE"/>
    <property type="match status" value="1"/>
</dbReference>
<keyword evidence="2 4" id="KW-0645">Protease</keyword>
<dbReference type="PRINTS" id="PR00724">
    <property type="entry name" value="CRBOXYPTASEC"/>
</dbReference>
<dbReference type="OrthoDB" id="443318at2759"/>
<organism evidence="4 5">
    <name type="scientific">Achlya hypogyna</name>
    <name type="common">Oomycete</name>
    <name type="synonym">Protoachlya hypogyna</name>
    <dbReference type="NCBI Taxonomy" id="1202772"/>
    <lineage>
        <taxon>Eukaryota</taxon>
        <taxon>Sar</taxon>
        <taxon>Stramenopiles</taxon>
        <taxon>Oomycota</taxon>
        <taxon>Saprolegniomycetes</taxon>
        <taxon>Saprolegniales</taxon>
        <taxon>Achlyaceae</taxon>
        <taxon>Achlya</taxon>
    </lineage>
</organism>
<comment type="similarity">
    <text evidence="1 2">Belongs to the peptidase S10 family.</text>
</comment>